<reference evidence="1" key="1">
    <citation type="submission" date="2014-11" db="EMBL/GenBank/DDBJ databases">
        <authorList>
            <person name="Amaro Gonzalez C."/>
        </authorList>
    </citation>
    <scope>NUCLEOTIDE SEQUENCE</scope>
</reference>
<reference evidence="1" key="2">
    <citation type="journal article" date="2015" name="Fish Shellfish Immunol.">
        <title>Early steps in the European eel (Anguilla anguilla)-Vibrio vulnificus interaction in the gills: Role of the RtxA13 toxin.</title>
        <authorList>
            <person name="Callol A."/>
            <person name="Pajuelo D."/>
            <person name="Ebbesson L."/>
            <person name="Teles M."/>
            <person name="MacKenzie S."/>
            <person name="Amaro C."/>
        </authorList>
    </citation>
    <scope>NUCLEOTIDE SEQUENCE</scope>
</reference>
<protein>
    <submittedName>
        <fullName evidence="1">Uncharacterized protein</fullName>
    </submittedName>
</protein>
<sequence>MLTQQMIICSVRKESVTRQITCLYTVKPIRFSNTIFFSYMMSLDVFLN</sequence>
<evidence type="ECO:0000313" key="1">
    <source>
        <dbReference type="EMBL" id="JAH91259.1"/>
    </source>
</evidence>
<organism evidence="1">
    <name type="scientific">Anguilla anguilla</name>
    <name type="common">European freshwater eel</name>
    <name type="synonym">Muraena anguilla</name>
    <dbReference type="NCBI Taxonomy" id="7936"/>
    <lineage>
        <taxon>Eukaryota</taxon>
        <taxon>Metazoa</taxon>
        <taxon>Chordata</taxon>
        <taxon>Craniata</taxon>
        <taxon>Vertebrata</taxon>
        <taxon>Euteleostomi</taxon>
        <taxon>Actinopterygii</taxon>
        <taxon>Neopterygii</taxon>
        <taxon>Teleostei</taxon>
        <taxon>Anguilliformes</taxon>
        <taxon>Anguillidae</taxon>
        <taxon>Anguilla</taxon>
    </lineage>
</organism>
<proteinExistence type="predicted"/>
<dbReference type="AlphaFoldDB" id="A0A0E9WLK2"/>
<name>A0A0E9WLK2_ANGAN</name>
<dbReference type="EMBL" id="GBXM01017318">
    <property type="protein sequence ID" value="JAH91259.1"/>
    <property type="molecule type" value="Transcribed_RNA"/>
</dbReference>
<accession>A0A0E9WLK2</accession>